<dbReference type="RefSeq" id="WP_202009706.1">
    <property type="nucleotide sequence ID" value="NZ_JAERRB010000003.1"/>
</dbReference>
<sequence length="242" mass="26727">MAPLVLEGISHTYAQQPALHNVTVAFPGNKVTAVLGKSGSGKSTLLQVLNGMIRPAQGKVFFLNLPFDYAAADALRLRMGYVIQGVGLFPHLTVERNILLGTRLQNLSAQQPEARMDSLMTKMNLPLAYKQKYPFELSGGEQQRVGICRALLHNPPVLLMDEPLGALDAITREDIQHEILQLQKTEQRTIIIITHSPQEAAALADYILVLDEGRVLQFDTKENVLQRPVNTLVQRLTSTQAS</sequence>
<proteinExistence type="predicted"/>
<dbReference type="SUPFAM" id="SSF52540">
    <property type="entry name" value="P-loop containing nucleoside triphosphate hydrolases"/>
    <property type="match status" value="1"/>
</dbReference>
<comment type="caution">
    <text evidence="5">The sequence shown here is derived from an EMBL/GenBank/DDBJ whole genome shotgun (WGS) entry which is preliminary data.</text>
</comment>
<dbReference type="Pfam" id="PF00005">
    <property type="entry name" value="ABC_tran"/>
    <property type="match status" value="1"/>
</dbReference>
<keyword evidence="3 5" id="KW-0067">ATP-binding</keyword>
<protein>
    <submittedName>
        <fullName evidence="5">ATP-binding cassette domain-containing protein</fullName>
    </submittedName>
</protein>
<dbReference type="PROSITE" id="PS00211">
    <property type="entry name" value="ABC_TRANSPORTER_1"/>
    <property type="match status" value="1"/>
</dbReference>
<dbReference type="Gene3D" id="3.40.50.300">
    <property type="entry name" value="P-loop containing nucleotide triphosphate hydrolases"/>
    <property type="match status" value="1"/>
</dbReference>
<dbReference type="PROSITE" id="PS50893">
    <property type="entry name" value="ABC_TRANSPORTER_2"/>
    <property type="match status" value="1"/>
</dbReference>
<dbReference type="GO" id="GO:0005524">
    <property type="term" value="F:ATP binding"/>
    <property type="evidence" value="ECO:0007669"/>
    <property type="project" value="UniProtKB-KW"/>
</dbReference>
<keyword evidence="1" id="KW-0813">Transport</keyword>
<keyword evidence="2" id="KW-0547">Nucleotide-binding</keyword>
<evidence type="ECO:0000313" key="6">
    <source>
        <dbReference type="Proteomes" id="UP000613030"/>
    </source>
</evidence>
<dbReference type="InterPro" id="IPR003439">
    <property type="entry name" value="ABC_transporter-like_ATP-bd"/>
</dbReference>
<reference evidence="5 6" key="1">
    <citation type="submission" date="2021-01" db="EMBL/GenBank/DDBJ databases">
        <title>Chryseolinea sp. Jin1 Genome sequencing and assembly.</title>
        <authorList>
            <person name="Kim I."/>
        </authorList>
    </citation>
    <scope>NUCLEOTIDE SEQUENCE [LARGE SCALE GENOMIC DNA]</scope>
    <source>
        <strain evidence="5 6">Jin1</strain>
    </source>
</reference>
<dbReference type="Proteomes" id="UP000613030">
    <property type="component" value="Unassembled WGS sequence"/>
</dbReference>
<evidence type="ECO:0000313" key="5">
    <source>
        <dbReference type="EMBL" id="MBL0741999.1"/>
    </source>
</evidence>
<dbReference type="InterPro" id="IPR017871">
    <property type="entry name" value="ABC_transporter-like_CS"/>
</dbReference>
<evidence type="ECO:0000256" key="3">
    <source>
        <dbReference type="ARBA" id="ARBA00022840"/>
    </source>
</evidence>
<dbReference type="InterPro" id="IPR003593">
    <property type="entry name" value="AAA+_ATPase"/>
</dbReference>
<dbReference type="SMART" id="SM00382">
    <property type="entry name" value="AAA"/>
    <property type="match status" value="1"/>
</dbReference>
<name>A0ABS1KRD3_9BACT</name>
<organism evidence="5 6">
    <name type="scientific">Chryseolinea lacunae</name>
    <dbReference type="NCBI Taxonomy" id="2801331"/>
    <lineage>
        <taxon>Bacteria</taxon>
        <taxon>Pseudomonadati</taxon>
        <taxon>Bacteroidota</taxon>
        <taxon>Cytophagia</taxon>
        <taxon>Cytophagales</taxon>
        <taxon>Fulvivirgaceae</taxon>
        <taxon>Chryseolinea</taxon>
    </lineage>
</organism>
<dbReference type="PANTHER" id="PTHR42781">
    <property type="entry name" value="SPERMIDINE/PUTRESCINE IMPORT ATP-BINDING PROTEIN POTA"/>
    <property type="match status" value="1"/>
</dbReference>
<evidence type="ECO:0000259" key="4">
    <source>
        <dbReference type="PROSITE" id="PS50893"/>
    </source>
</evidence>
<evidence type="ECO:0000256" key="2">
    <source>
        <dbReference type="ARBA" id="ARBA00022741"/>
    </source>
</evidence>
<feature type="domain" description="ABC transporter" evidence="4">
    <location>
        <begin position="4"/>
        <end position="237"/>
    </location>
</feature>
<accession>A0ABS1KRD3</accession>
<dbReference type="InterPro" id="IPR027417">
    <property type="entry name" value="P-loop_NTPase"/>
</dbReference>
<dbReference type="EMBL" id="JAERRB010000003">
    <property type="protein sequence ID" value="MBL0741999.1"/>
    <property type="molecule type" value="Genomic_DNA"/>
</dbReference>
<keyword evidence="6" id="KW-1185">Reference proteome</keyword>
<gene>
    <name evidence="5" type="ORF">JI741_12265</name>
</gene>
<evidence type="ECO:0000256" key="1">
    <source>
        <dbReference type="ARBA" id="ARBA00022448"/>
    </source>
</evidence>
<dbReference type="InterPro" id="IPR050093">
    <property type="entry name" value="ABC_SmlMolc_Importer"/>
</dbReference>
<dbReference type="PANTHER" id="PTHR42781:SF4">
    <property type="entry name" value="SPERMIDINE_PUTRESCINE IMPORT ATP-BINDING PROTEIN POTA"/>
    <property type="match status" value="1"/>
</dbReference>